<dbReference type="InterPro" id="IPR021307">
    <property type="entry name" value="DUF2884"/>
</dbReference>
<protein>
    <submittedName>
        <fullName evidence="2">YggN family protein</fullName>
    </submittedName>
</protein>
<accession>A0AA41W7N3</accession>
<proteinExistence type="predicted"/>
<dbReference type="RefSeq" id="WP_251261494.1">
    <property type="nucleotide sequence ID" value="NZ_JAMQGP010000004.1"/>
</dbReference>
<dbReference type="Proteomes" id="UP001165393">
    <property type="component" value="Unassembled WGS sequence"/>
</dbReference>
<feature type="chain" id="PRO_5041214378" evidence="1">
    <location>
        <begin position="20"/>
        <end position="252"/>
    </location>
</feature>
<dbReference type="Pfam" id="PF11101">
    <property type="entry name" value="DUF2884"/>
    <property type="match status" value="1"/>
</dbReference>
<keyword evidence="3" id="KW-1185">Reference proteome</keyword>
<comment type="caution">
    <text evidence="2">The sequence shown here is derived from an EMBL/GenBank/DDBJ whole genome shotgun (WGS) entry which is preliminary data.</text>
</comment>
<feature type="signal peptide" evidence="1">
    <location>
        <begin position="1"/>
        <end position="19"/>
    </location>
</feature>
<reference evidence="2 3" key="1">
    <citation type="journal article" date="2013" name="Antonie Van Leeuwenhoek">
        <title>Echinimonas agarilytica gen. nov., sp. nov., a new gammaproteobacterium isolated from the sea urchin Strongylocentrotus intermedius.</title>
        <authorList>
            <person name="Nedashkovskaya O.I."/>
            <person name="Stenkova A.M."/>
            <person name="Zhukova N.V."/>
            <person name="Van Trappen S."/>
            <person name="Lee J.S."/>
            <person name="Kim S.B."/>
        </authorList>
    </citation>
    <scope>NUCLEOTIDE SEQUENCE [LARGE SCALE GENOMIC DNA]</scope>
    <source>
        <strain evidence="2 3">KMM 6351</strain>
    </source>
</reference>
<evidence type="ECO:0000256" key="1">
    <source>
        <dbReference type="SAM" id="SignalP"/>
    </source>
</evidence>
<sequence>MRQTLITALTLFVSTSSLAFECVVNLDMDVAMTPQQIELRNDESVHVIIQPSQLIIDEREIDLNAASTQLLSKYDQQLRQLVPTAIGIAEDGLEIGLSAADTVMQGFGSSAQQQDEFNALTRTLRDNLTQQFSHDGNRYYLGAISEGELGEELSTSIENVVEKALMIGLSSTFHQIGDLFDSDKGDFDQQMSDFGQRMEAMADQIDQQVSPQKEQLIQRAESLCHQALELKTTQDLLIKEVPQLSSYQLISL</sequence>
<gene>
    <name evidence="2" type="ORF">NAF29_10365</name>
</gene>
<name>A0AA41W7N3_9GAMM</name>
<organism evidence="2 3">
    <name type="scientific">Echinimonas agarilytica</name>
    <dbReference type="NCBI Taxonomy" id="1215918"/>
    <lineage>
        <taxon>Bacteria</taxon>
        <taxon>Pseudomonadati</taxon>
        <taxon>Pseudomonadota</taxon>
        <taxon>Gammaproteobacteria</taxon>
        <taxon>Alteromonadales</taxon>
        <taxon>Echinimonadaceae</taxon>
        <taxon>Echinimonas</taxon>
    </lineage>
</organism>
<evidence type="ECO:0000313" key="2">
    <source>
        <dbReference type="EMBL" id="MCM2680068.1"/>
    </source>
</evidence>
<dbReference type="EMBL" id="JAMQGP010000004">
    <property type="protein sequence ID" value="MCM2680068.1"/>
    <property type="molecule type" value="Genomic_DNA"/>
</dbReference>
<dbReference type="AlphaFoldDB" id="A0AA41W7N3"/>
<evidence type="ECO:0000313" key="3">
    <source>
        <dbReference type="Proteomes" id="UP001165393"/>
    </source>
</evidence>
<keyword evidence="1" id="KW-0732">Signal</keyword>